<evidence type="ECO:0000256" key="2">
    <source>
        <dbReference type="ARBA" id="ARBA00034247"/>
    </source>
</evidence>
<comment type="caution">
    <text evidence="6">The sequence shown here is derived from an EMBL/GenBank/DDBJ whole genome shotgun (WGS) entry which is preliminary data.</text>
</comment>
<dbReference type="NCBIfam" id="TIGR00254">
    <property type="entry name" value="GGDEF"/>
    <property type="match status" value="1"/>
</dbReference>
<dbReference type="GO" id="GO:0052621">
    <property type="term" value="F:diguanylate cyclase activity"/>
    <property type="evidence" value="ECO:0007669"/>
    <property type="project" value="UniProtKB-EC"/>
</dbReference>
<evidence type="ECO:0000256" key="1">
    <source>
        <dbReference type="ARBA" id="ARBA00012528"/>
    </source>
</evidence>
<evidence type="ECO:0000313" key="7">
    <source>
        <dbReference type="Proteomes" id="UP000460751"/>
    </source>
</evidence>
<dbReference type="Proteomes" id="UP000460751">
    <property type="component" value="Unassembled WGS sequence"/>
</dbReference>
<evidence type="ECO:0000256" key="3">
    <source>
        <dbReference type="SAM" id="MobiDB-lite"/>
    </source>
</evidence>
<keyword evidence="4" id="KW-1133">Transmembrane helix</keyword>
<keyword evidence="4" id="KW-0812">Transmembrane</keyword>
<feature type="region of interest" description="Disordered" evidence="3">
    <location>
        <begin position="361"/>
        <end position="389"/>
    </location>
</feature>
<feature type="domain" description="GGDEF" evidence="5">
    <location>
        <begin position="233"/>
        <end position="363"/>
    </location>
</feature>
<dbReference type="PROSITE" id="PS50887">
    <property type="entry name" value="GGDEF"/>
    <property type="match status" value="1"/>
</dbReference>
<reference evidence="6 7" key="1">
    <citation type="submission" date="2019-11" db="EMBL/GenBank/DDBJ databases">
        <title>Genome sequences of 17 halophilic strains isolated from different environments.</title>
        <authorList>
            <person name="Furrow R.E."/>
        </authorList>
    </citation>
    <scope>NUCLEOTIDE SEQUENCE [LARGE SCALE GENOMIC DNA]</scope>
    <source>
        <strain evidence="6 7">22507_15_FS</strain>
    </source>
</reference>
<evidence type="ECO:0000259" key="5">
    <source>
        <dbReference type="PROSITE" id="PS50887"/>
    </source>
</evidence>
<feature type="transmembrane region" description="Helical" evidence="4">
    <location>
        <begin position="51"/>
        <end position="69"/>
    </location>
</feature>
<evidence type="ECO:0000256" key="4">
    <source>
        <dbReference type="SAM" id="Phobius"/>
    </source>
</evidence>
<dbReference type="PANTHER" id="PTHR45138:SF9">
    <property type="entry name" value="DIGUANYLATE CYCLASE DGCM-RELATED"/>
    <property type="match status" value="1"/>
</dbReference>
<dbReference type="SUPFAM" id="SSF55073">
    <property type="entry name" value="Nucleotide cyclase"/>
    <property type="match status" value="1"/>
</dbReference>
<dbReference type="SMART" id="SM00267">
    <property type="entry name" value="GGDEF"/>
    <property type="match status" value="1"/>
</dbReference>
<feature type="transmembrane region" description="Helical" evidence="4">
    <location>
        <begin position="172"/>
        <end position="189"/>
    </location>
</feature>
<dbReference type="PANTHER" id="PTHR45138">
    <property type="entry name" value="REGULATORY COMPONENTS OF SENSORY TRANSDUCTION SYSTEM"/>
    <property type="match status" value="1"/>
</dbReference>
<protein>
    <recommendedName>
        <fullName evidence="1">diguanylate cyclase</fullName>
        <ecNumber evidence="1">2.7.7.65</ecNumber>
    </recommendedName>
</protein>
<feature type="compositionally biased region" description="Low complexity" evidence="3">
    <location>
        <begin position="367"/>
        <end position="389"/>
    </location>
</feature>
<gene>
    <name evidence="6" type="ORF">GLW01_07455</name>
</gene>
<accession>A0A9X4YB30</accession>
<keyword evidence="7" id="KW-1185">Reference proteome</keyword>
<dbReference type="InterPro" id="IPR029787">
    <property type="entry name" value="Nucleotide_cyclase"/>
</dbReference>
<dbReference type="EC" id="2.7.7.65" evidence="1"/>
<feature type="transmembrane region" description="Helical" evidence="4">
    <location>
        <begin position="107"/>
        <end position="122"/>
    </location>
</feature>
<feature type="transmembrane region" description="Helical" evidence="4">
    <location>
        <begin position="75"/>
        <end position="95"/>
    </location>
</feature>
<dbReference type="CDD" id="cd01949">
    <property type="entry name" value="GGDEF"/>
    <property type="match status" value="1"/>
</dbReference>
<keyword evidence="4" id="KW-0472">Membrane</keyword>
<dbReference type="GO" id="GO:0005886">
    <property type="term" value="C:plasma membrane"/>
    <property type="evidence" value="ECO:0007669"/>
    <property type="project" value="TreeGrafter"/>
</dbReference>
<dbReference type="InterPro" id="IPR043128">
    <property type="entry name" value="Rev_trsase/Diguanyl_cyclase"/>
</dbReference>
<feature type="transmembrane region" description="Helical" evidence="4">
    <location>
        <begin position="148"/>
        <end position="166"/>
    </location>
</feature>
<dbReference type="EMBL" id="WMEX01000003">
    <property type="protein sequence ID" value="MYL26632.1"/>
    <property type="molecule type" value="Genomic_DNA"/>
</dbReference>
<comment type="catalytic activity">
    <reaction evidence="2">
        <text>2 GTP = 3',3'-c-di-GMP + 2 diphosphate</text>
        <dbReference type="Rhea" id="RHEA:24898"/>
        <dbReference type="ChEBI" id="CHEBI:33019"/>
        <dbReference type="ChEBI" id="CHEBI:37565"/>
        <dbReference type="ChEBI" id="CHEBI:58805"/>
        <dbReference type="EC" id="2.7.7.65"/>
    </reaction>
</comment>
<dbReference type="Gene3D" id="3.30.70.270">
    <property type="match status" value="1"/>
</dbReference>
<dbReference type="Pfam" id="PF00990">
    <property type="entry name" value="GGDEF"/>
    <property type="match status" value="1"/>
</dbReference>
<dbReference type="InterPro" id="IPR000160">
    <property type="entry name" value="GGDEF_dom"/>
</dbReference>
<proteinExistence type="predicted"/>
<evidence type="ECO:0000313" key="6">
    <source>
        <dbReference type="EMBL" id="MYL26632.1"/>
    </source>
</evidence>
<feature type="region of interest" description="Disordered" evidence="3">
    <location>
        <begin position="1"/>
        <end position="32"/>
    </location>
</feature>
<dbReference type="InterPro" id="IPR050469">
    <property type="entry name" value="Diguanylate_Cyclase"/>
</dbReference>
<name>A0A9X4YB30_9GAMM</name>
<sequence length="389" mass="42778">MWAMTPAAFQKRPRKPCAGPRNRGATGRLHGRTPEAQVMTETALRTRTNSVVYALMLLCFMILAERSLRYGFYELFFSGLTITALAAAGIAATLIRRHRQLQTRSHLLILVLMAIIILQAIAREPSLAFYWLYPMLMAAFLLLRVHQAAALCAAGLLLSLIAAWNLPPREQLTLAGTALLLAGGAGWFARHYHASARYVDTLTIVDPETGAYNERSLNETLSREISRSEATGHPLSLALLRIDHREELSGVYGEDALTGLSAAISRSLRTTIRAGDSHYHLGDGRFFLLLPFTPEEGLRVTAERVRRLLGESRWPTVESITASIGCTTRSPGETSADSLRQRCEKALGEAQRRGHDQVWHLGTQAHSISSTSRDSTSSRSKGSSISTSD</sequence>
<dbReference type="GO" id="GO:0043709">
    <property type="term" value="P:cell adhesion involved in single-species biofilm formation"/>
    <property type="evidence" value="ECO:0007669"/>
    <property type="project" value="TreeGrafter"/>
</dbReference>
<dbReference type="AlphaFoldDB" id="A0A9X4YB30"/>
<dbReference type="GO" id="GO:1902201">
    <property type="term" value="P:negative regulation of bacterial-type flagellum-dependent cell motility"/>
    <property type="evidence" value="ECO:0007669"/>
    <property type="project" value="TreeGrafter"/>
</dbReference>
<organism evidence="6 7">
    <name type="scientific">Vreelandella halophila</name>
    <dbReference type="NCBI Taxonomy" id="86177"/>
    <lineage>
        <taxon>Bacteria</taxon>
        <taxon>Pseudomonadati</taxon>
        <taxon>Pseudomonadota</taxon>
        <taxon>Gammaproteobacteria</taxon>
        <taxon>Oceanospirillales</taxon>
        <taxon>Halomonadaceae</taxon>
        <taxon>Vreelandella</taxon>
    </lineage>
</organism>